<dbReference type="InterPro" id="IPR002139">
    <property type="entry name" value="Ribo/fructo_kinase"/>
</dbReference>
<proteinExistence type="predicted"/>
<sequence>MSGKVCVFGSFNFDMVARVDRFPVPGESLVACGSMTSAGGKGANQATAALKAGANVHYIGKIGNDTFGHFARRHLKGVGFNAVTLLVAEEIPTGNALIYVAGNDAENMIAVDPGANMTVTDDEIAGCIPAIGCADVVLVQLENNLSAIEQVIDAGKQAGALVMLNPAPWQPVERALLSKVDLLTPNATEAGLMTGRRVDSLAAAAEAADVLHAQGARNVIITLGASGRPAERAGSEISCSLLSFSPPRHHRCGRCLQRRAGGAAGLRGTATGRSPIRGGLCRRQCRKQGASSLPEYLEAQERLLRAAADYEMA</sequence>
<dbReference type="GO" id="GO:0046872">
    <property type="term" value="F:metal ion binding"/>
    <property type="evidence" value="ECO:0007669"/>
    <property type="project" value="UniProtKB-KW"/>
</dbReference>
<protein>
    <submittedName>
        <fullName evidence="10">Putative ribokinase</fullName>
        <ecNumber evidence="10">2.7.1.15</ecNumber>
    </submittedName>
</protein>
<dbReference type="CDD" id="cd01174">
    <property type="entry name" value="ribokinase"/>
    <property type="match status" value="1"/>
</dbReference>
<dbReference type="EC" id="2.7.1.15" evidence="10"/>
<evidence type="ECO:0000256" key="1">
    <source>
        <dbReference type="ARBA" id="ARBA00022679"/>
    </source>
</evidence>
<evidence type="ECO:0000256" key="3">
    <source>
        <dbReference type="ARBA" id="ARBA00022741"/>
    </source>
</evidence>
<organism evidence="10 11">
    <name type="scientific">Klebsiella pneumoniae</name>
    <dbReference type="NCBI Taxonomy" id="573"/>
    <lineage>
        <taxon>Bacteria</taxon>
        <taxon>Pseudomonadati</taxon>
        <taxon>Pseudomonadota</taxon>
        <taxon>Gammaproteobacteria</taxon>
        <taxon>Enterobacterales</taxon>
        <taxon>Enterobacteriaceae</taxon>
        <taxon>Klebsiella/Raoultella group</taxon>
        <taxon>Klebsiella</taxon>
        <taxon>Klebsiella pneumoniae complex</taxon>
    </lineage>
</organism>
<evidence type="ECO:0000313" key="10">
    <source>
        <dbReference type="EMBL" id="STU85853.1"/>
    </source>
</evidence>
<accession>A0A377ZUN4</accession>
<name>A0A377ZUN4_KLEPN</name>
<keyword evidence="1 10" id="KW-0808">Transferase</keyword>
<reference evidence="10 11" key="1">
    <citation type="submission" date="2018-06" db="EMBL/GenBank/DDBJ databases">
        <authorList>
            <consortium name="Pathogen Informatics"/>
            <person name="Doyle S."/>
        </authorList>
    </citation>
    <scope>NUCLEOTIDE SEQUENCE [LARGE SCALE GENOMIC DNA]</scope>
    <source>
        <strain evidence="10 11">NCTC5053</strain>
    </source>
</reference>
<dbReference type="GO" id="GO:0006014">
    <property type="term" value="P:D-ribose metabolic process"/>
    <property type="evidence" value="ECO:0007669"/>
    <property type="project" value="InterPro"/>
</dbReference>
<evidence type="ECO:0000313" key="11">
    <source>
        <dbReference type="Proteomes" id="UP000254387"/>
    </source>
</evidence>
<keyword evidence="2" id="KW-0479">Metal-binding</keyword>
<dbReference type="InterPro" id="IPR011611">
    <property type="entry name" value="PfkB_dom"/>
</dbReference>
<evidence type="ECO:0000259" key="9">
    <source>
        <dbReference type="Pfam" id="PF00294"/>
    </source>
</evidence>
<dbReference type="Gene3D" id="3.40.1190.20">
    <property type="match status" value="1"/>
</dbReference>
<gene>
    <name evidence="10" type="primary">rbsK_1</name>
    <name evidence="10" type="ORF">NCTC5053_00888</name>
</gene>
<dbReference type="Pfam" id="PF00294">
    <property type="entry name" value="PfkB"/>
    <property type="match status" value="1"/>
</dbReference>
<keyword evidence="7" id="KW-0630">Potassium</keyword>
<dbReference type="PANTHER" id="PTHR10584:SF166">
    <property type="entry name" value="RIBOKINASE"/>
    <property type="match status" value="1"/>
</dbReference>
<dbReference type="EMBL" id="UGMN01000004">
    <property type="protein sequence ID" value="STU85853.1"/>
    <property type="molecule type" value="Genomic_DNA"/>
</dbReference>
<evidence type="ECO:0000256" key="7">
    <source>
        <dbReference type="ARBA" id="ARBA00022958"/>
    </source>
</evidence>
<keyword evidence="3" id="KW-0547">Nucleotide-binding</keyword>
<evidence type="ECO:0000256" key="5">
    <source>
        <dbReference type="ARBA" id="ARBA00022840"/>
    </source>
</evidence>
<dbReference type="AlphaFoldDB" id="A0A377ZUN4"/>
<dbReference type="InterPro" id="IPR011877">
    <property type="entry name" value="Ribokinase"/>
</dbReference>
<keyword evidence="4 10" id="KW-0418">Kinase</keyword>
<keyword evidence="8" id="KW-0119">Carbohydrate metabolism</keyword>
<feature type="domain" description="Carbohydrate kinase PfkB" evidence="9">
    <location>
        <begin position="4"/>
        <end position="227"/>
    </location>
</feature>
<dbReference type="GO" id="GO:0005524">
    <property type="term" value="F:ATP binding"/>
    <property type="evidence" value="ECO:0007669"/>
    <property type="project" value="UniProtKB-KW"/>
</dbReference>
<dbReference type="PRINTS" id="PR00990">
    <property type="entry name" value="RIBOKINASE"/>
</dbReference>
<evidence type="ECO:0000256" key="2">
    <source>
        <dbReference type="ARBA" id="ARBA00022723"/>
    </source>
</evidence>
<dbReference type="Proteomes" id="UP000254387">
    <property type="component" value="Unassembled WGS sequence"/>
</dbReference>
<evidence type="ECO:0000256" key="8">
    <source>
        <dbReference type="ARBA" id="ARBA00023277"/>
    </source>
</evidence>
<dbReference type="GO" id="GO:0005829">
    <property type="term" value="C:cytosol"/>
    <property type="evidence" value="ECO:0007669"/>
    <property type="project" value="TreeGrafter"/>
</dbReference>
<keyword evidence="5" id="KW-0067">ATP-binding</keyword>
<dbReference type="InterPro" id="IPR029056">
    <property type="entry name" value="Ribokinase-like"/>
</dbReference>
<evidence type="ECO:0000256" key="6">
    <source>
        <dbReference type="ARBA" id="ARBA00022842"/>
    </source>
</evidence>
<keyword evidence="6" id="KW-0460">Magnesium</keyword>
<dbReference type="GO" id="GO:0004747">
    <property type="term" value="F:ribokinase activity"/>
    <property type="evidence" value="ECO:0007669"/>
    <property type="project" value="UniProtKB-EC"/>
</dbReference>
<evidence type="ECO:0000256" key="4">
    <source>
        <dbReference type="ARBA" id="ARBA00022777"/>
    </source>
</evidence>
<dbReference type="PANTHER" id="PTHR10584">
    <property type="entry name" value="SUGAR KINASE"/>
    <property type="match status" value="1"/>
</dbReference>
<dbReference type="SUPFAM" id="SSF53613">
    <property type="entry name" value="Ribokinase-like"/>
    <property type="match status" value="1"/>
</dbReference>